<protein>
    <submittedName>
        <fullName evidence="1">Uncharacterized protein</fullName>
    </submittedName>
</protein>
<name>A0A8T1QAH3_CARIL</name>
<dbReference type="Proteomes" id="UP000811609">
    <property type="component" value="Chromosome 6"/>
</dbReference>
<dbReference type="EMBL" id="CM031830">
    <property type="protein sequence ID" value="KAG6708842.1"/>
    <property type="molecule type" value="Genomic_DNA"/>
</dbReference>
<dbReference type="Proteomes" id="UP000811246">
    <property type="component" value="Chromosome 6"/>
</dbReference>
<reference evidence="1" key="1">
    <citation type="submission" date="2020-12" db="EMBL/GenBank/DDBJ databases">
        <title>WGS assembly of Carya illinoinensis cv. Pawnee.</title>
        <authorList>
            <person name="Platts A."/>
            <person name="Shu S."/>
            <person name="Wright S."/>
            <person name="Barry K."/>
            <person name="Edger P."/>
            <person name="Pires J.C."/>
            <person name="Schmutz J."/>
        </authorList>
    </citation>
    <scope>NUCLEOTIDE SEQUENCE</scope>
    <source>
        <tissue evidence="1">Leaf</tissue>
    </source>
</reference>
<comment type="caution">
    <text evidence="1">The sequence shown here is derived from an EMBL/GenBank/DDBJ whole genome shotgun (WGS) entry which is preliminary data.</text>
</comment>
<reference evidence="2" key="2">
    <citation type="submission" date="2021-01" db="EMBL/GenBank/DDBJ databases">
        <authorList>
            <person name="Lovell J.T."/>
            <person name="Bentley N."/>
            <person name="Bhattarai G."/>
            <person name="Jenkins J.W."/>
            <person name="Sreedasyam A."/>
            <person name="Alarcon Y."/>
            <person name="Bock C."/>
            <person name="Boston L."/>
            <person name="Carlson J."/>
            <person name="Cervantes K."/>
            <person name="Clermont K."/>
            <person name="Krom N."/>
            <person name="Kubenka K."/>
            <person name="Mamidi S."/>
            <person name="Mattison C."/>
            <person name="Monteros M."/>
            <person name="Pisani C."/>
            <person name="Plott C."/>
            <person name="Rajasekar S."/>
            <person name="Rhein H.S."/>
            <person name="Rohla C."/>
            <person name="Song M."/>
            <person name="Hilaire R.S."/>
            <person name="Shu S."/>
            <person name="Wells L."/>
            <person name="Wang X."/>
            <person name="Webber J."/>
            <person name="Heerema R.J."/>
            <person name="Klein P."/>
            <person name="Conner P."/>
            <person name="Grauke L."/>
            <person name="Grimwood J."/>
            <person name="Schmutz J."/>
            <person name="Randall J.J."/>
        </authorList>
    </citation>
    <scope>NUCLEOTIDE SEQUENCE</scope>
    <source>
        <tissue evidence="2">Leaf</tissue>
    </source>
</reference>
<organism evidence="1 3">
    <name type="scientific">Carya illinoinensis</name>
    <name type="common">Pecan</name>
    <dbReference type="NCBI Taxonomy" id="32201"/>
    <lineage>
        <taxon>Eukaryota</taxon>
        <taxon>Viridiplantae</taxon>
        <taxon>Streptophyta</taxon>
        <taxon>Embryophyta</taxon>
        <taxon>Tracheophyta</taxon>
        <taxon>Spermatophyta</taxon>
        <taxon>Magnoliopsida</taxon>
        <taxon>eudicotyledons</taxon>
        <taxon>Gunneridae</taxon>
        <taxon>Pentapetalae</taxon>
        <taxon>rosids</taxon>
        <taxon>fabids</taxon>
        <taxon>Fagales</taxon>
        <taxon>Juglandaceae</taxon>
        <taxon>Carya</taxon>
    </lineage>
</organism>
<dbReference type="OrthoDB" id="1913089at2759"/>
<dbReference type="AlphaFoldDB" id="A0A8T1QAH3"/>
<accession>A0A8T1QAH3</accession>
<dbReference type="EMBL" id="CM031814">
    <property type="protein sequence ID" value="KAG6651294.1"/>
    <property type="molecule type" value="Genomic_DNA"/>
</dbReference>
<evidence type="ECO:0000313" key="2">
    <source>
        <dbReference type="EMBL" id="KAG6708842.1"/>
    </source>
</evidence>
<evidence type="ECO:0000313" key="3">
    <source>
        <dbReference type="Proteomes" id="UP000811609"/>
    </source>
</evidence>
<keyword evidence="3" id="KW-1185">Reference proteome</keyword>
<gene>
    <name evidence="1" type="ORF">CIPAW_06G101000</name>
    <name evidence="2" type="ORF">I3842_06G101500</name>
</gene>
<sequence length="107" mass="12724">MRTRSFRYENYTNRRAFLRSYPLQWGADDESNRDMARVIDQHDQERPTKKIIQDDKYKRPVKKIILTVLHWGGDKVLFFRRFKHKLTLYAIVCVPAGLKTPNALLSA</sequence>
<evidence type="ECO:0000313" key="1">
    <source>
        <dbReference type="EMBL" id="KAG6651294.1"/>
    </source>
</evidence>
<proteinExistence type="predicted"/>